<accession>A0A517QR17</accession>
<dbReference type="RefSeq" id="WP_145201433.1">
    <property type="nucleotide sequence ID" value="NZ_CP036267.1"/>
</dbReference>
<gene>
    <name evidence="3" type="ORF">Mal48_33350</name>
</gene>
<evidence type="ECO:0000313" key="4">
    <source>
        <dbReference type="Proteomes" id="UP000315724"/>
    </source>
</evidence>
<evidence type="ECO:0008006" key="5">
    <source>
        <dbReference type="Google" id="ProtNLM"/>
    </source>
</evidence>
<keyword evidence="2" id="KW-0812">Transmembrane</keyword>
<proteinExistence type="predicted"/>
<reference evidence="3 4" key="1">
    <citation type="submission" date="2019-02" db="EMBL/GenBank/DDBJ databases">
        <title>Deep-cultivation of Planctomycetes and their phenomic and genomic characterization uncovers novel biology.</title>
        <authorList>
            <person name="Wiegand S."/>
            <person name="Jogler M."/>
            <person name="Boedeker C."/>
            <person name="Pinto D."/>
            <person name="Vollmers J."/>
            <person name="Rivas-Marin E."/>
            <person name="Kohn T."/>
            <person name="Peeters S.H."/>
            <person name="Heuer A."/>
            <person name="Rast P."/>
            <person name="Oberbeckmann S."/>
            <person name="Bunk B."/>
            <person name="Jeske O."/>
            <person name="Meyerdierks A."/>
            <person name="Storesund J.E."/>
            <person name="Kallscheuer N."/>
            <person name="Luecker S."/>
            <person name="Lage O.M."/>
            <person name="Pohl T."/>
            <person name="Merkel B.J."/>
            <person name="Hornburger P."/>
            <person name="Mueller R.-W."/>
            <person name="Bruemmer F."/>
            <person name="Labrenz M."/>
            <person name="Spormann A.M."/>
            <person name="Op den Camp H."/>
            <person name="Overmann J."/>
            <person name="Amann R."/>
            <person name="Jetten M.S.M."/>
            <person name="Mascher T."/>
            <person name="Medema M.H."/>
            <person name="Devos D.P."/>
            <person name="Kaster A.-K."/>
            <person name="Ovreas L."/>
            <person name="Rohde M."/>
            <person name="Galperin M.Y."/>
            <person name="Jogler C."/>
        </authorList>
    </citation>
    <scope>NUCLEOTIDE SEQUENCE [LARGE SCALE GENOMIC DNA]</scope>
    <source>
        <strain evidence="3 4">Mal48</strain>
    </source>
</reference>
<sequence>MSKKYLSLEEAASLLNIPTLELMRMRELGEIRGFADRGNWKFKVDDVEALARTRMVDSNPEVPLLADDDPGDDVGEQPTIISKGIDESDSILDDTDDQLDFADSDSDVRLVGGADLSLDDSDSDVKLVGLDSSSDLPTDQAETAPEFDAAKSDSDVRLAADSDSDVRLTSGDSDSDVSLMDSETITAFGKGDVLDDSGSDSDVQLVSADDDASDVTLMSGDAQQAVPIDLSDDDQSVLNDESGISLAGDSSLMLGGESGISLEGPTDSGIELSSDDDDEGITLDLGDDDSGISLEMDESGISLEADDDQSGISLENDDEYSGTIPMMDAVSDDSVPETQFEIPPLGDDESDVFSIAGTDETGVLDMSDLEDSSVGDAVFDLDEEDDVDEFAASDVFDEDEMDIEDDAFDDDDDLDVFDADDDVFDDDEVDPAYGGRMGGGMAMADADWGTGTFVGLALSSVLLLVCGVVMFDLIGNMTTASSPNPLSSAILNALGGLYGG</sequence>
<protein>
    <recommendedName>
        <fullName evidence="5">Helix-turn-helix domain protein</fullName>
    </recommendedName>
</protein>
<dbReference type="Proteomes" id="UP000315724">
    <property type="component" value="Chromosome"/>
</dbReference>
<evidence type="ECO:0000313" key="3">
    <source>
        <dbReference type="EMBL" id="QDT34076.1"/>
    </source>
</evidence>
<keyword evidence="2" id="KW-1133">Transmembrane helix</keyword>
<dbReference type="OrthoDB" id="283946at2"/>
<feature type="transmembrane region" description="Helical" evidence="2">
    <location>
        <begin position="453"/>
        <end position="474"/>
    </location>
</feature>
<evidence type="ECO:0000256" key="1">
    <source>
        <dbReference type="SAM" id="MobiDB-lite"/>
    </source>
</evidence>
<evidence type="ECO:0000256" key="2">
    <source>
        <dbReference type="SAM" id="Phobius"/>
    </source>
</evidence>
<keyword evidence="2" id="KW-0472">Membrane</keyword>
<organism evidence="3 4">
    <name type="scientific">Thalassoglobus polymorphus</name>
    <dbReference type="NCBI Taxonomy" id="2527994"/>
    <lineage>
        <taxon>Bacteria</taxon>
        <taxon>Pseudomonadati</taxon>
        <taxon>Planctomycetota</taxon>
        <taxon>Planctomycetia</taxon>
        <taxon>Planctomycetales</taxon>
        <taxon>Planctomycetaceae</taxon>
        <taxon>Thalassoglobus</taxon>
    </lineage>
</organism>
<feature type="region of interest" description="Disordered" evidence="1">
    <location>
        <begin position="130"/>
        <end position="178"/>
    </location>
</feature>
<keyword evidence="4" id="KW-1185">Reference proteome</keyword>
<dbReference type="AlphaFoldDB" id="A0A517QR17"/>
<name>A0A517QR17_9PLAN</name>
<dbReference type="EMBL" id="CP036267">
    <property type="protein sequence ID" value="QDT34076.1"/>
    <property type="molecule type" value="Genomic_DNA"/>
</dbReference>
<dbReference type="KEGG" id="tpol:Mal48_33350"/>
<feature type="compositionally biased region" description="Basic and acidic residues" evidence="1">
    <location>
        <begin position="148"/>
        <end position="166"/>
    </location>
</feature>